<feature type="transmembrane region" description="Helical" evidence="8">
    <location>
        <begin position="20"/>
        <end position="37"/>
    </location>
</feature>
<dbReference type="CDD" id="cd07185">
    <property type="entry name" value="OmpA_C-like"/>
    <property type="match status" value="1"/>
</dbReference>
<comment type="similarity">
    <text evidence="2">Belongs to the MotB family.</text>
</comment>
<feature type="domain" description="OmpA-like" evidence="9">
    <location>
        <begin position="164"/>
        <end position="284"/>
    </location>
</feature>
<evidence type="ECO:0000256" key="4">
    <source>
        <dbReference type="ARBA" id="ARBA00022692"/>
    </source>
</evidence>
<dbReference type="InterPro" id="IPR050330">
    <property type="entry name" value="Bact_OuterMem_StrucFunc"/>
</dbReference>
<dbReference type="GO" id="GO:0005886">
    <property type="term" value="C:plasma membrane"/>
    <property type="evidence" value="ECO:0007669"/>
    <property type="project" value="UniProtKB-SubCell"/>
</dbReference>
<keyword evidence="10" id="KW-0969">Cilium</keyword>
<organism evidence="10 11">
    <name type="scientific">Luteimonas wenzhouensis</name>
    <dbReference type="NCBI Taxonomy" id="2599615"/>
    <lineage>
        <taxon>Bacteria</taxon>
        <taxon>Pseudomonadati</taxon>
        <taxon>Pseudomonadota</taxon>
        <taxon>Gammaproteobacteria</taxon>
        <taxon>Lysobacterales</taxon>
        <taxon>Lysobacteraceae</taxon>
        <taxon>Luteimonas</taxon>
    </lineage>
</organism>
<comment type="subcellular location">
    <subcellularLocation>
        <location evidence="1">Cell membrane</location>
        <topology evidence="1">Single-pass membrane protein</topology>
    </subcellularLocation>
</comment>
<evidence type="ECO:0000313" key="11">
    <source>
        <dbReference type="Proteomes" id="UP000315949"/>
    </source>
</evidence>
<sequence length="338" mass="35667">MARRRHHEEHQNHEAWAVPYGDLMTLLLAFFVVMYAISSINEGKYRAVSDALASAFGGPPRSITPIQLGQTQLRGSSFDRPSLLTPGAKTGPTATAPVSNVRVRQMLDVPLGQQGRAMAQRDSAKAAMDAALAGQSQLNTLGRRIQHALAELVRQKLVTVRRGRTFLEVEIQSDILFASGVAVPSPMALATVRKLGAVLRDEPNAVRVEGYTDNVPINTPAFPSNWELSAARAASVVHVLADEGVDPTRLAVVGYGEFQPLADNATVEGRNANRRVLLVILAAPQGVDAVPEEAPEIALAPDLHPIDVPTAVAGDGAGAAPDVAAAMPAAPGFNAGAR</sequence>
<keyword evidence="10" id="KW-0966">Cell projection</keyword>
<dbReference type="InterPro" id="IPR006665">
    <property type="entry name" value="OmpA-like"/>
</dbReference>
<dbReference type="Proteomes" id="UP000315949">
    <property type="component" value="Unassembled WGS sequence"/>
</dbReference>
<reference evidence="10 11" key="1">
    <citation type="submission" date="2019-07" db="EMBL/GenBank/DDBJ databases">
        <title>Luteimonas sp. YD-1 nov., isolated from acidic soil.</title>
        <authorList>
            <person name="Zhou J."/>
        </authorList>
    </citation>
    <scope>NUCLEOTIDE SEQUENCE [LARGE SCALE GENOMIC DNA]</scope>
    <source>
        <strain evidence="10 11">YD-1</strain>
    </source>
</reference>
<evidence type="ECO:0000256" key="8">
    <source>
        <dbReference type="SAM" id="Phobius"/>
    </source>
</evidence>
<evidence type="ECO:0000256" key="3">
    <source>
        <dbReference type="ARBA" id="ARBA00022475"/>
    </source>
</evidence>
<evidence type="ECO:0000313" key="10">
    <source>
        <dbReference type="EMBL" id="TWT18007.1"/>
    </source>
</evidence>
<dbReference type="EMBL" id="VOHE01000006">
    <property type="protein sequence ID" value="TWT18007.1"/>
    <property type="molecule type" value="Genomic_DNA"/>
</dbReference>
<proteinExistence type="inferred from homology"/>
<keyword evidence="6 7" id="KW-0472">Membrane</keyword>
<dbReference type="AlphaFoldDB" id="A0A5C5TWI8"/>
<gene>
    <name evidence="10" type="primary">motD</name>
    <name evidence="10" type="ORF">FQY79_11915</name>
</gene>
<evidence type="ECO:0000259" key="9">
    <source>
        <dbReference type="PROSITE" id="PS51123"/>
    </source>
</evidence>
<keyword evidence="4 8" id="KW-0812">Transmembrane</keyword>
<keyword evidence="5 8" id="KW-1133">Transmembrane helix</keyword>
<keyword evidence="3" id="KW-1003">Cell membrane</keyword>
<evidence type="ECO:0000256" key="2">
    <source>
        <dbReference type="ARBA" id="ARBA00008914"/>
    </source>
</evidence>
<dbReference type="InterPro" id="IPR036737">
    <property type="entry name" value="OmpA-like_sf"/>
</dbReference>
<dbReference type="Pfam" id="PF13677">
    <property type="entry name" value="MotB_plug"/>
    <property type="match status" value="1"/>
</dbReference>
<comment type="caution">
    <text evidence="10">The sequence shown here is derived from an EMBL/GenBank/DDBJ whole genome shotgun (WGS) entry which is preliminary data.</text>
</comment>
<evidence type="ECO:0000256" key="7">
    <source>
        <dbReference type="PROSITE-ProRule" id="PRU00473"/>
    </source>
</evidence>
<protein>
    <submittedName>
        <fullName evidence="10">Flagellar motor protein MotD</fullName>
    </submittedName>
</protein>
<dbReference type="PANTHER" id="PTHR30329:SF20">
    <property type="entry name" value="EXPORTED PROTEIN"/>
    <property type="match status" value="1"/>
</dbReference>
<dbReference type="SUPFAM" id="SSF103088">
    <property type="entry name" value="OmpA-like"/>
    <property type="match status" value="1"/>
</dbReference>
<dbReference type="RefSeq" id="WP_146313124.1">
    <property type="nucleotide sequence ID" value="NZ_VOHE01000006.1"/>
</dbReference>
<name>A0A5C5TWI8_9GAMM</name>
<dbReference type="InterPro" id="IPR025713">
    <property type="entry name" value="MotB-like_N_dom"/>
</dbReference>
<evidence type="ECO:0000256" key="1">
    <source>
        <dbReference type="ARBA" id="ARBA00004162"/>
    </source>
</evidence>
<keyword evidence="11" id="KW-1185">Reference proteome</keyword>
<dbReference type="Gene3D" id="3.30.1330.60">
    <property type="entry name" value="OmpA-like domain"/>
    <property type="match status" value="1"/>
</dbReference>
<dbReference type="PANTHER" id="PTHR30329">
    <property type="entry name" value="STATOR ELEMENT OF FLAGELLAR MOTOR COMPLEX"/>
    <property type="match status" value="1"/>
</dbReference>
<keyword evidence="10" id="KW-0282">Flagellum</keyword>
<dbReference type="NCBIfam" id="NF006541">
    <property type="entry name" value="PRK09038.1"/>
    <property type="match status" value="1"/>
</dbReference>
<evidence type="ECO:0000256" key="5">
    <source>
        <dbReference type="ARBA" id="ARBA00022989"/>
    </source>
</evidence>
<dbReference type="OrthoDB" id="9815217at2"/>
<accession>A0A5C5TWI8</accession>
<dbReference type="Pfam" id="PF00691">
    <property type="entry name" value="OmpA"/>
    <property type="match status" value="1"/>
</dbReference>
<dbReference type="PROSITE" id="PS51123">
    <property type="entry name" value="OMPA_2"/>
    <property type="match status" value="1"/>
</dbReference>
<evidence type="ECO:0000256" key="6">
    <source>
        <dbReference type="ARBA" id="ARBA00023136"/>
    </source>
</evidence>